<keyword evidence="2" id="KW-1185">Reference proteome</keyword>
<accession>A0A383XQC1</accession>
<evidence type="ECO:0000313" key="2">
    <source>
        <dbReference type="Proteomes" id="UP000251800"/>
    </source>
</evidence>
<dbReference type="OrthoDB" id="7067315at2"/>
<dbReference type="RefSeq" id="WP_109721388.1">
    <property type="nucleotide sequence ID" value="NZ_QEQK01000017.1"/>
</dbReference>
<protein>
    <submittedName>
        <fullName evidence="1">Uncharacterized protein</fullName>
    </submittedName>
</protein>
<organism evidence="1 2">
    <name type="scientific">Abyssibacter profundi</name>
    <dbReference type="NCBI Taxonomy" id="2182787"/>
    <lineage>
        <taxon>Bacteria</taxon>
        <taxon>Pseudomonadati</taxon>
        <taxon>Pseudomonadota</taxon>
        <taxon>Gammaproteobacteria</taxon>
        <taxon>Chromatiales</taxon>
        <taxon>Oceanococcaceae</taxon>
        <taxon>Abyssibacter</taxon>
    </lineage>
</organism>
<comment type="caution">
    <text evidence="1">The sequence shown here is derived from an EMBL/GenBank/DDBJ whole genome shotgun (WGS) entry which is preliminary data.</text>
</comment>
<sequence>MVDINGEQTLSRLRAFNRKERGFLIANAVSNQGSLTVSKAFLRRAAEALLPAGKAVPESELVRESADFWTGVATSEGGNNSASVLVAMDYHLDWFATALYAPEFLPGEEVASDKPVCNNHVKDVGCLMTGNQEDVDLLLADLDDNGKLHILMIEAKFDGSWKWDQLASKLDRLTKVLKPINAATLNLQLLLAQPKKLRSPLTVHWDEEGRLPISWPKKGTKEGRRLEKALRTLQVSEGGRVNCLAGWEFSVEKVKAPTIPLRPGHLPIVAPSRTGKDHEELRFKSLHFVDPDTSC</sequence>
<dbReference type="Proteomes" id="UP000251800">
    <property type="component" value="Unassembled WGS sequence"/>
</dbReference>
<dbReference type="AlphaFoldDB" id="A0A383XQC1"/>
<gene>
    <name evidence="1" type="ORF">DEH80_15275</name>
</gene>
<evidence type="ECO:0000313" key="1">
    <source>
        <dbReference type="EMBL" id="PWN54825.1"/>
    </source>
</evidence>
<dbReference type="EMBL" id="QEQK01000017">
    <property type="protein sequence ID" value="PWN54825.1"/>
    <property type="molecule type" value="Genomic_DNA"/>
</dbReference>
<proteinExistence type="predicted"/>
<reference evidence="1 2" key="1">
    <citation type="submission" date="2018-05" db="EMBL/GenBank/DDBJ databases">
        <title>Abyssibacter profundi OUC007T gen. nov., sp. nov, a marine bacterium isolated from seawater of the Mariana Trench.</title>
        <authorList>
            <person name="Zhou S."/>
        </authorList>
    </citation>
    <scope>NUCLEOTIDE SEQUENCE [LARGE SCALE GENOMIC DNA]</scope>
    <source>
        <strain evidence="1 2">OUC007</strain>
    </source>
</reference>
<name>A0A383XQC1_9GAMM</name>